<comment type="caution">
    <text evidence="1">The sequence shown here is derived from an EMBL/GenBank/DDBJ whole genome shotgun (WGS) entry which is preliminary data.</text>
</comment>
<reference evidence="1" key="1">
    <citation type="submission" date="2021-06" db="EMBL/GenBank/DDBJ databases">
        <authorList>
            <person name="Kallberg Y."/>
            <person name="Tangrot J."/>
            <person name="Rosling A."/>
        </authorList>
    </citation>
    <scope>NUCLEOTIDE SEQUENCE</scope>
    <source>
        <strain evidence="1">MA461A</strain>
    </source>
</reference>
<evidence type="ECO:0000313" key="2">
    <source>
        <dbReference type="Proteomes" id="UP000789920"/>
    </source>
</evidence>
<name>A0ACA9SU45_9GLOM</name>
<keyword evidence="2" id="KW-1185">Reference proteome</keyword>
<sequence length="46" mass="5079">NFVPIIELVSLLIISYLSLCEFSLLMFESLQLASKPDKSLSSSSSQ</sequence>
<evidence type="ECO:0000313" key="1">
    <source>
        <dbReference type="EMBL" id="CAG8848839.1"/>
    </source>
</evidence>
<accession>A0ACA9SU45</accession>
<dbReference type="EMBL" id="CAJVQC010162590">
    <property type="protein sequence ID" value="CAG8848839.1"/>
    <property type="molecule type" value="Genomic_DNA"/>
</dbReference>
<feature type="non-terminal residue" evidence="1">
    <location>
        <position position="1"/>
    </location>
</feature>
<feature type="non-terminal residue" evidence="1">
    <location>
        <position position="46"/>
    </location>
</feature>
<dbReference type="Proteomes" id="UP000789920">
    <property type="component" value="Unassembled WGS sequence"/>
</dbReference>
<gene>
    <name evidence="1" type="ORF">RPERSI_LOCUS35317</name>
</gene>
<organism evidence="1 2">
    <name type="scientific">Racocetra persica</name>
    <dbReference type="NCBI Taxonomy" id="160502"/>
    <lineage>
        <taxon>Eukaryota</taxon>
        <taxon>Fungi</taxon>
        <taxon>Fungi incertae sedis</taxon>
        <taxon>Mucoromycota</taxon>
        <taxon>Glomeromycotina</taxon>
        <taxon>Glomeromycetes</taxon>
        <taxon>Diversisporales</taxon>
        <taxon>Gigasporaceae</taxon>
        <taxon>Racocetra</taxon>
    </lineage>
</organism>
<proteinExistence type="predicted"/>
<protein>
    <submittedName>
        <fullName evidence="1">16027_t:CDS:1</fullName>
    </submittedName>
</protein>